<accession>A0A699X4M6</accession>
<sequence>TVPLSIPALGALVPSRADLLPPRKRFRDSISPKDSVEEDIDAYVLADIEADATAVEVAADMDVEAGVDMGIGMEVDVGVYV</sequence>
<organism evidence="1">
    <name type="scientific">Tanacetum cinerariifolium</name>
    <name type="common">Dalmatian daisy</name>
    <name type="synonym">Chrysanthemum cinerariifolium</name>
    <dbReference type="NCBI Taxonomy" id="118510"/>
    <lineage>
        <taxon>Eukaryota</taxon>
        <taxon>Viridiplantae</taxon>
        <taxon>Streptophyta</taxon>
        <taxon>Embryophyta</taxon>
        <taxon>Tracheophyta</taxon>
        <taxon>Spermatophyta</taxon>
        <taxon>Magnoliopsida</taxon>
        <taxon>eudicotyledons</taxon>
        <taxon>Gunneridae</taxon>
        <taxon>Pentapetalae</taxon>
        <taxon>asterids</taxon>
        <taxon>campanulids</taxon>
        <taxon>Asterales</taxon>
        <taxon>Asteraceae</taxon>
        <taxon>Asteroideae</taxon>
        <taxon>Anthemideae</taxon>
        <taxon>Anthemidinae</taxon>
        <taxon>Tanacetum</taxon>
    </lineage>
</organism>
<comment type="caution">
    <text evidence="1">The sequence shown here is derived from an EMBL/GenBank/DDBJ whole genome shotgun (WGS) entry which is preliminary data.</text>
</comment>
<feature type="non-terminal residue" evidence="1">
    <location>
        <position position="1"/>
    </location>
</feature>
<gene>
    <name evidence="1" type="ORF">Tci_926694</name>
</gene>
<evidence type="ECO:0000313" key="1">
    <source>
        <dbReference type="EMBL" id="GFD54725.1"/>
    </source>
</evidence>
<reference evidence="1" key="1">
    <citation type="journal article" date="2019" name="Sci. Rep.">
        <title>Draft genome of Tanacetum cinerariifolium, the natural source of mosquito coil.</title>
        <authorList>
            <person name="Yamashiro T."/>
            <person name="Shiraishi A."/>
            <person name="Satake H."/>
            <person name="Nakayama K."/>
        </authorList>
    </citation>
    <scope>NUCLEOTIDE SEQUENCE</scope>
</reference>
<dbReference type="AlphaFoldDB" id="A0A699X4M6"/>
<name>A0A699X4M6_TANCI</name>
<protein>
    <submittedName>
        <fullName evidence="1">Uncharacterized protein</fullName>
    </submittedName>
</protein>
<dbReference type="EMBL" id="BKCJ011809412">
    <property type="protein sequence ID" value="GFD54725.1"/>
    <property type="molecule type" value="Genomic_DNA"/>
</dbReference>
<proteinExistence type="predicted"/>